<evidence type="ECO:0000313" key="3">
    <source>
        <dbReference type="EMBL" id="TQC75625.1"/>
    </source>
</evidence>
<dbReference type="GO" id="GO:0019239">
    <property type="term" value="F:deaminase activity"/>
    <property type="evidence" value="ECO:0007669"/>
    <property type="project" value="TreeGrafter"/>
</dbReference>
<protein>
    <submittedName>
        <fullName evidence="2">Endoribonuclease L-PSP</fullName>
    </submittedName>
    <submittedName>
        <fullName evidence="3">RidA family protein</fullName>
    </submittedName>
</protein>
<dbReference type="PANTHER" id="PTHR11803">
    <property type="entry name" value="2-IMINOBUTANOATE/2-IMINOPROPANOATE DEAMINASE RIDA"/>
    <property type="match status" value="1"/>
</dbReference>
<dbReference type="Proteomes" id="UP000071979">
    <property type="component" value="Unassembled WGS sequence"/>
</dbReference>
<reference evidence="3 5" key="2">
    <citation type="submission" date="2019-06" db="EMBL/GenBank/DDBJ databases">
        <title>Pantoea dispersa Assembly.</title>
        <authorList>
            <person name="Wang J."/>
        </authorList>
    </citation>
    <scope>NUCLEOTIDE SEQUENCE [LARGE SCALE GENOMIC DNA]</scope>
    <source>
        <strain evidence="5">bio</strain>
        <strain evidence="3">Bio</strain>
    </source>
</reference>
<dbReference type="InterPro" id="IPR035959">
    <property type="entry name" value="RutC-like_sf"/>
</dbReference>
<accession>A0A8E1RX13</accession>
<dbReference type="SUPFAM" id="SSF55298">
    <property type="entry name" value="YjgF-like"/>
    <property type="match status" value="1"/>
</dbReference>
<sequence length="135" mass="15464">MKKSIVPEEFQHYYHDWHFSPVIEADGTLYLSGVTAARKDKPISTHPEEQFHDAFYKLGVYLNAAGLDYEHILEMTTFHIDLKKHIGVFSKVKDVYIKAPYPAWSAIGVSEFIPENALVEMRIVAKRVLQADGQK</sequence>
<proteinExistence type="inferred from homology"/>
<evidence type="ECO:0000313" key="2">
    <source>
        <dbReference type="EMBL" id="KTS66252.1"/>
    </source>
</evidence>
<organism evidence="2 4">
    <name type="scientific">Pantoea dispersa</name>
    <dbReference type="NCBI Taxonomy" id="59814"/>
    <lineage>
        <taxon>Bacteria</taxon>
        <taxon>Pseudomonadati</taxon>
        <taxon>Pseudomonadota</taxon>
        <taxon>Gammaproteobacteria</taxon>
        <taxon>Enterobacterales</taxon>
        <taxon>Erwiniaceae</taxon>
        <taxon>Pantoea</taxon>
    </lineage>
</organism>
<comment type="caution">
    <text evidence="2">The sequence shown here is derived from an EMBL/GenBank/DDBJ whole genome shotgun (WGS) entry which is preliminary data.</text>
</comment>
<dbReference type="Proteomes" id="UP000319715">
    <property type="component" value="Unassembled WGS sequence"/>
</dbReference>
<dbReference type="GeneID" id="67453747"/>
<dbReference type="AlphaFoldDB" id="A0A8E1RX13"/>
<comment type="similarity">
    <text evidence="1">Belongs to the RutC family.</text>
</comment>
<dbReference type="OrthoDB" id="9809792at2"/>
<name>A0A8E1RX13_9GAMM</name>
<keyword evidence="5" id="KW-1185">Reference proteome</keyword>
<gene>
    <name evidence="3" type="ORF">FK492_06810</name>
    <name evidence="2" type="ORF">SA3R_17395</name>
</gene>
<dbReference type="InterPro" id="IPR006175">
    <property type="entry name" value="YjgF/YER057c/UK114"/>
</dbReference>
<dbReference type="Gene3D" id="3.30.1330.40">
    <property type="entry name" value="RutC-like"/>
    <property type="match status" value="1"/>
</dbReference>
<dbReference type="Pfam" id="PF01042">
    <property type="entry name" value="Ribonuc_L-PSP"/>
    <property type="match status" value="1"/>
</dbReference>
<dbReference type="PANTHER" id="PTHR11803:SF58">
    <property type="entry name" value="PROTEIN HMF1-RELATED"/>
    <property type="match status" value="1"/>
</dbReference>
<evidence type="ECO:0000256" key="1">
    <source>
        <dbReference type="ARBA" id="ARBA00010552"/>
    </source>
</evidence>
<dbReference type="GO" id="GO:0005829">
    <property type="term" value="C:cytosol"/>
    <property type="evidence" value="ECO:0007669"/>
    <property type="project" value="TreeGrafter"/>
</dbReference>
<dbReference type="RefSeq" id="WP_021508771.1">
    <property type="nucleotide sequence ID" value="NZ_CP074351.1"/>
</dbReference>
<dbReference type="EMBL" id="VICF01000002">
    <property type="protein sequence ID" value="TQC75625.1"/>
    <property type="molecule type" value="Genomic_DNA"/>
</dbReference>
<evidence type="ECO:0000313" key="4">
    <source>
        <dbReference type="Proteomes" id="UP000071979"/>
    </source>
</evidence>
<evidence type="ECO:0000313" key="5">
    <source>
        <dbReference type="Proteomes" id="UP000319715"/>
    </source>
</evidence>
<dbReference type="EMBL" id="LDSE01000031">
    <property type="protein sequence ID" value="KTS66252.1"/>
    <property type="molecule type" value="Genomic_DNA"/>
</dbReference>
<reference evidence="2 4" key="1">
    <citation type="journal article" date="2016" name="Front. Microbiol.">
        <title>Genomic Resource of Rice Seed Associated Bacteria.</title>
        <authorList>
            <person name="Midha S."/>
            <person name="Bansal K."/>
            <person name="Sharma S."/>
            <person name="Kumar N."/>
            <person name="Patil P.P."/>
            <person name="Chaudhry V."/>
            <person name="Patil P.B."/>
        </authorList>
    </citation>
    <scope>NUCLEOTIDE SEQUENCE [LARGE SCALE GENOMIC DNA]</scope>
    <source>
        <strain evidence="2 4">SA3</strain>
    </source>
</reference>